<dbReference type="PANTHER" id="PTHR22684">
    <property type="entry name" value="NULP1-RELATED"/>
    <property type="match status" value="1"/>
</dbReference>
<evidence type="ECO:0000313" key="3">
    <source>
        <dbReference type="RefSeq" id="XP_026727817.1"/>
    </source>
</evidence>
<dbReference type="AlphaFoldDB" id="A0A7E5VHL8"/>
<evidence type="ECO:0000313" key="5">
    <source>
        <dbReference type="RefSeq" id="XP_026727819.1"/>
    </source>
</evidence>
<name>A0A7E5VHL8_TRINI</name>
<dbReference type="Pfam" id="PF04910">
    <property type="entry name" value="Tcf25"/>
    <property type="match status" value="1"/>
</dbReference>
<reference evidence="3 4" key="1">
    <citation type="submission" date="2025-04" db="UniProtKB">
        <authorList>
            <consortium name="RefSeq"/>
        </authorList>
    </citation>
    <scope>IDENTIFICATION</scope>
</reference>
<keyword evidence="2" id="KW-1185">Reference proteome</keyword>
<dbReference type="GO" id="GO:1990112">
    <property type="term" value="C:RQC complex"/>
    <property type="evidence" value="ECO:0007669"/>
    <property type="project" value="TreeGrafter"/>
</dbReference>
<dbReference type="PANTHER" id="PTHR22684:SF0">
    <property type="entry name" value="RIBOSOME QUALITY CONTROL COMPLEX SUBUNIT TCF25"/>
    <property type="match status" value="1"/>
</dbReference>
<dbReference type="RefSeq" id="XP_026727819.1">
    <property type="nucleotide sequence ID" value="XM_026872018.1"/>
</dbReference>
<feature type="region of interest" description="Disordered" evidence="1">
    <location>
        <begin position="1"/>
        <end position="96"/>
    </location>
</feature>
<feature type="compositionally biased region" description="Acidic residues" evidence="1">
    <location>
        <begin position="18"/>
        <end position="27"/>
    </location>
</feature>
<dbReference type="RefSeq" id="XP_026727817.1">
    <property type="nucleotide sequence ID" value="XM_026872016.1"/>
</dbReference>
<organism evidence="2 3">
    <name type="scientific">Trichoplusia ni</name>
    <name type="common">Cabbage looper</name>
    <dbReference type="NCBI Taxonomy" id="7111"/>
    <lineage>
        <taxon>Eukaryota</taxon>
        <taxon>Metazoa</taxon>
        <taxon>Ecdysozoa</taxon>
        <taxon>Arthropoda</taxon>
        <taxon>Hexapoda</taxon>
        <taxon>Insecta</taxon>
        <taxon>Pterygota</taxon>
        <taxon>Neoptera</taxon>
        <taxon>Endopterygota</taxon>
        <taxon>Lepidoptera</taxon>
        <taxon>Glossata</taxon>
        <taxon>Ditrysia</taxon>
        <taxon>Noctuoidea</taxon>
        <taxon>Noctuidae</taxon>
        <taxon>Plusiinae</taxon>
        <taxon>Trichoplusia</taxon>
    </lineage>
</organism>
<feature type="compositionally biased region" description="Acidic residues" evidence="1">
    <location>
        <begin position="57"/>
        <end position="66"/>
    </location>
</feature>
<evidence type="ECO:0000313" key="4">
    <source>
        <dbReference type="RefSeq" id="XP_026727818.1"/>
    </source>
</evidence>
<sequence length="594" mass="68854">MSTRHLRRVMEEAAPPPPEEESDEDYEPLYAQKSVKSKFSQLQLSDSDSEAGQASENSEEEEEEENACAAPAQSSRSKKKNNRKKNKQRLREQQARVKLEEIDRTVEEVNAKLGAPPPAPTPVEVKESWGSTVFKINGKHLNVATEIRRLFGPEESEQPRARPPRVQPNRTLMLKRVFVHPNKDTAVYDFKKSGLSMSKYKEENGLMYFVYNHDENYQKMHRLFLKRYHTSNGATLLMHLNDARRNMHVEALIEMSDILFRMEENSAANEIIENVVTYLQYVAHPEFLLTNPNVRLEYKYMENRPFFVAMLKYAYLLSNKACHRTALEIVKMLLVLDPSDPLALLAVIDTLGLRSREHEWMIYATEYFIIEREGDLMYNIKYSLSLANFHVATKTKGDLSVADAMLQEAMLQDPVVWLRIMECASVSNARLSNHELFGSHALDSGAPGFDDLFTIYAKMTWPRWREPAVLAWALRCANDLCDKYERDSEVRAAAKRASNRYGTRYSVFQTLPREYQRHLSLLSNMSKLILETTYDTVHLRPTCSWDPMYEKGINRYKYQYFVVHAHRINGLGETIVRFFESMSPTFDTPPHFDE</sequence>
<proteinExistence type="predicted"/>
<dbReference type="OrthoDB" id="205993at2759"/>
<evidence type="ECO:0000256" key="1">
    <source>
        <dbReference type="SAM" id="MobiDB-lite"/>
    </source>
</evidence>
<dbReference type="InterPro" id="IPR006994">
    <property type="entry name" value="TCF25/Rqc1"/>
</dbReference>
<feature type="compositionally biased region" description="Polar residues" evidence="1">
    <location>
        <begin position="37"/>
        <end position="54"/>
    </location>
</feature>
<dbReference type="Proteomes" id="UP000322000">
    <property type="component" value="Chromosome 5"/>
</dbReference>
<accession>A0A7E5VHL8</accession>
<dbReference type="RefSeq" id="XP_026727818.1">
    <property type="nucleotide sequence ID" value="XM_026872017.1"/>
</dbReference>
<feature type="compositionally biased region" description="Basic residues" evidence="1">
    <location>
        <begin position="76"/>
        <end position="88"/>
    </location>
</feature>
<dbReference type="KEGG" id="tnl:113493960"/>
<gene>
    <name evidence="3 4 5" type="primary">LOC113493960</name>
</gene>
<protein>
    <submittedName>
        <fullName evidence="3 4">Transcription factor 25-like isoform X1</fullName>
    </submittedName>
</protein>
<evidence type="ECO:0000313" key="2">
    <source>
        <dbReference type="Proteomes" id="UP000322000"/>
    </source>
</evidence>
<dbReference type="GeneID" id="113493960"/>